<dbReference type="Pfam" id="PF13581">
    <property type="entry name" value="HATPase_c_2"/>
    <property type="match status" value="1"/>
</dbReference>
<comment type="caution">
    <text evidence="3">The sequence shown here is derived from an EMBL/GenBank/DDBJ whole genome shotgun (WGS) entry which is preliminary data.</text>
</comment>
<dbReference type="SUPFAM" id="SSF51206">
    <property type="entry name" value="cAMP-binding domain-like"/>
    <property type="match status" value="1"/>
</dbReference>
<dbReference type="InterPro" id="IPR018490">
    <property type="entry name" value="cNMP-bd_dom_sf"/>
</dbReference>
<dbReference type="PROSITE" id="PS50042">
    <property type="entry name" value="CNMP_BINDING_3"/>
    <property type="match status" value="1"/>
</dbReference>
<name>C0DBG5_9FIRM</name>
<dbReference type="PANTHER" id="PTHR43156:SF2">
    <property type="entry name" value="STAGE II SPORULATION PROTEIN E"/>
    <property type="match status" value="1"/>
</dbReference>
<dbReference type="CDD" id="cd16936">
    <property type="entry name" value="HATPase_RsbW-like"/>
    <property type="match status" value="1"/>
</dbReference>
<dbReference type="Gene3D" id="3.30.565.10">
    <property type="entry name" value="Histidine kinase-like ATPase, C-terminal domain"/>
    <property type="match status" value="1"/>
</dbReference>
<dbReference type="InterPro" id="IPR000595">
    <property type="entry name" value="cNMP-bd_dom"/>
</dbReference>
<dbReference type="InterPro" id="IPR036890">
    <property type="entry name" value="HATPase_C_sf"/>
</dbReference>
<proteinExistence type="predicted"/>
<gene>
    <name evidence="3" type="ORF">CLOSTASPAR_06620</name>
</gene>
<reference evidence="3 4" key="1">
    <citation type="submission" date="2009-01" db="EMBL/GenBank/DDBJ databases">
        <authorList>
            <person name="Fulton L."/>
            <person name="Clifton S."/>
            <person name="Fulton B."/>
            <person name="Xu J."/>
            <person name="Minx P."/>
            <person name="Pepin K.H."/>
            <person name="Johnson M."/>
            <person name="Bhonagiri V."/>
            <person name="Nash W.E."/>
            <person name="Mardis E.R."/>
            <person name="Wilson R.K."/>
        </authorList>
    </citation>
    <scope>NUCLEOTIDE SEQUENCE [LARGE SCALE GENOMIC DNA]</scope>
    <source>
        <strain evidence="3 4">DSM 15981</strain>
    </source>
</reference>
<protein>
    <submittedName>
        <fullName evidence="3">Stage II sporulation protein E</fullName>
    </submittedName>
</protein>
<dbReference type="Gene3D" id="3.60.40.10">
    <property type="entry name" value="PPM-type phosphatase domain"/>
    <property type="match status" value="1"/>
</dbReference>
<dbReference type="Pfam" id="PF07228">
    <property type="entry name" value="SpoIIE"/>
    <property type="match status" value="1"/>
</dbReference>
<dbReference type="CDD" id="cd00038">
    <property type="entry name" value="CAP_ED"/>
    <property type="match status" value="1"/>
</dbReference>
<dbReference type="GO" id="GO:0016791">
    <property type="term" value="F:phosphatase activity"/>
    <property type="evidence" value="ECO:0007669"/>
    <property type="project" value="TreeGrafter"/>
</dbReference>
<dbReference type="SMART" id="SM00331">
    <property type="entry name" value="PP2C_SIG"/>
    <property type="match status" value="1"/>
</dbReference>
<evidence type="ECO:0000259" key="2">
    <source>
        <dbReference type="PROSITE" id="PS50042"/>
    </source>
</evidence>
<evidence type="ECO:0000313" key="4">
    <source>
        <dbReference type="Proteomes" id="UP000004756"/>
    </source>
</evidence>
<dbReference type="AlphaFoldDB" id="C0DBG5"/>
<dbReference type="InterPro" id="IPR003594">
    <property type="entry name" value="HATPase_dom"/>
</dbReference>
<accession>C0DBG5</accession>
<dbReference type="SMART" id="SM00100">
    <property type="entry name" value="cNMP"/>
    <property type="match status" value="1"/>
</dbReference>
<organism evidence="3 4">
    <name type="scientific">[Clostridium] asparagiforme DSM 15981</name>
    <dbReference type="NCBI Taxonomy" id="518636"/>
    <lineage>
        <taxon>Bacteria</taxon>
        <taxon>Bacillati</taxon>
        <taxon>Bacillota</taxon>
        <taxon>Clostridia</taxon>
        <taxon>Lachnospirales</taxon>
        <taxon>Lachnospiraceae</taxon>
        <taxon>Enterocloster</taxon>
    </lineage>
</organism>
<dbReference type="Gene3D" id="2.60.120.10">
    <property type="entry name" value="Jelly Rolls"/>
    <property type="match status" value="1"/>
</dbReference>
<dbReference type="PANTHER" id="PTHR43156">
    <property type="entry name" value="STAGE II SPORULATION PROTEIN E-RELATED"/>
    <property type="match status" value="1"/>
</dbReference>
<keyword evidence="1" id="KW-0378">Hydrolase</keyword>
<sequence>MSLEAVREMFAESGAGGVKEDTRLLLESMEEVRFRPGQDIVTCGRPGDDGMYILLEGTAQVLDGGGRQINTPLERGSIIGEMALLRGEPRGATVRAVTAAACARLTKDQFERAAEINRKLYGALLDLAYRRTTSLVQEQARLRSELEIAARIQNGLLRRDFTDTERLMGLRIAALMEPAKEVGGDFYDVFQISEKKCCFVIADVSGKGVPAALFMAMAKIHIKNYGMLDMSLEELAFRVNNQLCRDNPEEMFVTAFIGVLDGDTGMLTFVNAGHNRPYIAFRGEAFVRLPCHSDLVFGLWEDRKYTEECLNLRQVESLYFYTDGVTEAENRAEEQFGDNGLKASLNRVKDRGNPGSVVGSLFQDLKQFADGADQSDDITMLNVWTGGISGVSGGDALEKTVPARMEYMEELIRDVDRYMADRGCTGIPGKIEIALEEIFTNIASYAYGKEAGELSLNCLVERGTGNLLLRFKDRGKPFNPLAREDPDLTLALEERPVGGLGIYMVKQFVDEADYEYRDGFNILTLRKRIAPQT</sequence>
<dbReference type="InterPro" id="IPR052016">
    <property type="entry name" value="Bact_Sigma-Reg"/>
</dbReference>
<dbReference type="EMBL" id="ACCJ01000550">
    <property type="protein sequence ID" value="EEG51340.1"/>
    <property type="molecule type" value="Genomic_DNA"/>
</dbReference>
<evidence type="ECO:0000313" key="3">
    <source>
        <dbReference type="EMBL" id="EEG51340.1"/>
    </source>
</evidence>
<dbReference type="InterPro" id="IPR001932">
    <property type="entry name" value="PPM-type_phosphatase-like_dom"/>
</dbReference>
<feature type="domain" description="Cyclic nucleotide-binding" evidence="2">
    <location>
        <begin position="25"/>
        <end position="112"/>
    </location>
</feature>
<dbReference type="InterPro" id="IPR014710">
    <property type="entry name" value="RmlC-like_jellyroll"/>
</dbReference>
<dbReference type="Pfam" id="PF00027">
    <property type="entry name" value="cNMP_binding"/>
    <property type="match status" value="1"/>
</dbReference>
<dbReference type="HOGENOM" id="CLU_000445_43_6_9"/>
<evidence type="ECO:0000256" key="1">
    <source>
        <dbReference type="ARBA" id="ARBA00022801"/>
    </source>
</evidence>
<keyword evidence="4" id="KW-1185">Reference proteome</keyword>
<dbReference type="Proteomes" id="UP000004756">
    <property type="component" value="Unassembled WGS sequence"/>
</dbReference>
<reference evidence="3 4" key="2">
    <citation type="submission" date="2009-02" db="EMBL/GenBank/DDBJ databases">
        <title>Draft genome sequence of Clostridium asparagiforme (DSM 15981).</title>
        <authorList>
            <person name="Sudarsanam P."/>
            <person name="Ley R."/>
            <person name="Guruge J."/>
            <person name="Turnbaugh P.J."/>
            <person name="Mahowald M."/>
            <person name="Liep D."/>
            <person name="Gordon J."/>
        </authorList>
    </citation>
    <scope>NUCLEOTIDE SEQUENCE [LARGE SCALE GENOMIC DNA]</scope>
    <source>
        <strain evidence="3 4">DSM 15981</strain>
    </source>
</reference>
<dbReference type="InterPro" id="IPR036457">
    <property type="entry name" value="PPM-type-like_dom_sf"/>
</dbReference>